<organism evidence="8 9">
    <name type="scientific">Segatella cerevisiae</name>
    <dbReference type="NCBI Taxonomy" id="2053716"/>
    <lineage>
        <taxon>Bacteria</taxon>
        <taxon>Pseudomonadati</taxon>
        <taxon>Bacteroidota</taxon>
        <taxon>Bacteroidia</taxon>
        <taxon>Bacteroidales</taxon>
        <taxon>Prevotellaceae</taxon>
        <taxon>Segatella</taxon>
    </lineage>
</organism>
<name>A0ABT1BVQ9_9BACT</name>
<keyword evidence="4" id="KW-0326">Glycosidase</keyword>
<comment type="caution">
    <text evidence="8">The sequence shown here is derived from an EMBL/GenBank/DDBJ whole genome shotgun (WGS) entry which is preliminary data.</text>
</comment>
<sequence length="551" mass="61829">MVNKGLISGFIFSVFAMVCGYGQTKVNIPTIRVNSLGFLPGATKEATLTDNADSFYVCNAVNRKVVFSGRTTPAVYQKDVNQTVRIADFSAVSKNGTYYLETSGKGRSVVFPINKRVYDDAYRVTMRAFYLWRCGMNVSGTFNGVCYKHGACHLDDGYEDYIGWLGRKRNGVGGWHDAGDYGKYVVNAGVTMGILFMAWEHFGPTINKIRLNLPRTAPGYPEFLEELKWETDWLLKMQYPDGSGRVSHKLTRTNFADFIMADKDEGERYFADWTSAATADFVAVLARAARAFGPYDKAYALKCLNAAVLSYNFLRKNPDNKTYVNPDFKTGGYETDDKDDRLWAAAEMWETTGKRVYLKDFEERAGEMNYKVEADWDFGTVSNLGMFTYLLSGRQGKNATVERAIRANTVKTADAIVNTARKDVYRRPLGGIYYWGCNGTVARQAVNLYVASALAKNRKYTETALDIIGHLLGRNYYGRSYVTDVGVNPPMHPHDRRSASDGIEAPWPGYLVGGGLTATDWVDEQANYSHNEIAINWQAPLVFVLAWFVIR</sequence>
<keyword evidence="2 8" id="KW-0378">Hydrolase</keyword>
<keyword evidence="5" id="KW-0624">Polysaccharide degradation</keyword>
<evidence type="ECO:0000256" key="2">
    <source>
        <dbReference type="ARBA" id="ARBA00022801"/>
    </source>
</evidence>
<dbReference type="Gene3D" id="1.50.10.10">
    <property type="match status" value="1"/>
</dbReference>
<comment type="similarity">
    <text evidence="1">Belongs to the glycosyl hydrolase 9 (cellulase E) family.</text>
</comment>
<dbReference type="SUPFAM" id="SSF48208">
    <property type="entry name" value="Six-hairpin glycosidases"/>
    <property type="match status" value="1"/>
</dbReference>
<dbReference type="InterPro" id="IPR004197">
    <property type="entry name" value="Cellulase_Ig-like"/>
</dbReference>
<evidence type="ECO:0000259" key="7">
    <source>
        <dbReference type="Pfam" id="PF02927"/>
    </source>
</evidence>
<accession>A0ABT1BVQ9</accession>
<dbReference type="Pfam" id="PF00759">
    <property type="entry name" value="Glyco_hydro_9"/>
    <property type="match status" value="1"/>
</dbReference>
<dbReference type="Proteomes" id="UP001204015">
    <property type="component" value="Unassembled WGS sequence"/>
</dbReference>
<dbReference type="PANTHER" id="PTHR22298">
    <property type="entry name" value="ENDO-1,4-BETA-GLUCANASE"/>
    <property type="match status" value="1"/>
</dbReference>
<evidence type="ECO:0000259" key="6">
    <source>
        <dbReference type="Pfam" id="PF00759"/>
    </source>
</evidence>
<feature type="domain" description="Glycoside hydrolase family 9" evidence="6">
    <location>
        <begin position="118"/>
        <end position="545"/>
    </location>
</feature>
<evidence type="ECO:0000313" key="8">
    <source>
        <dbReference type="EMBL" id="MCO6025178.1"/>
    </source>
</evidence>
<dbReference type="EMBL" id="JAMXLY010000012">
    <property type="protein sequence ID" value="MCO6025178.1"/>
    <property type="molecule type" value="Genomic_DNA"/>
</dbReference>
<dbReference type="InterPro" id="IPR013783">
    <property type="entry name" value="Ig-like_fold"/>
</dbReference>
<evidence type="ECO:0000256" key="3">
    <source>
        <dbReference type="ARBA" id="ARBA00023277"/>
    </source>
</evidence>
<evidence type="ECO:0000256" key="4">
    <source>
        <dbReference type="ARBA" id="ARBA00023295"/>
    </source>
</evidence>
<dbReference type="GO" id="GO:0016787">
    <property type="term" value="F:hydrolase activity"/>
    <property type="evidence" value="ECO:0007669"/>
    <property type="project" value="UniProtKB-KW"/>
</dbReference>
<proteinExistence type="inferred from homology"/>
<evidence type="ECO:0000256" key="5">
    <source>
        <dbReference type="ARBA" id="ARBA00023326"/>
    </source>
</evidence>
<dbReference type="RefSeq" id="WP_252760538.1">
    <property type="nucleotide sequence ID" value="NZ_JAMXLY010000012.1"/>
</dbReference>
<keyword evidence="3" id="KW-0119">Carbohydrate metabolism</keyword>
<evidence type="ECO:0000256" key="1">
    <source>
        <dbReference type="ARBA" id="ARBA00007072"/>
    </source>
</evidence>
<evidence type="ECO:0000313" key="9">
    <source>
        <dbReference type="Proteomes" id="UP001204015"/>
    </source>
</evidence>
<reference evidence="8 9" key="1">
    <citation type="submission" date="2022-06" db="EMBL/GenBank/DDBJ databases">
        <title>A taxonomic note on the genus Prevotella: Description of four novel genera and emended description of the genera Hallella and Xylanibacter.</title>
        <authorList>
            <person name="Hitch T.C.A."/>
        </authorList>
    </citation>
    <scope>NUCLEOTIDE SEQUENCE [LARGE SCALE GENOMIC DNA]</scope>
    <source>
        <strain evidence="8 9">DSM 100619</strain>
    </source>
</reference>
<dbReference type="InterPro" id="IPR014756">
    <property type="entry name" value="Ig_E-set"/>
</dbReference>
<dbReference type="InterPro" id="IPR001701">
    <property type="entry name" value="Glyco_hydro_9"/>
</dbReference>
<dbReference type="Pfam" id="PF02927">
    <property type="entry name" value="CelD_N"/>
    <property type="match status" value="1"/>
</dbReference>
<dbReference type="InterPro" id="IPR008928">
    <property type="entry name" value="6-hairpin_glycosidase_sf"/>
</dbReference>
<dbReference type="CDD" id="cd02850">
    <property type="entry name" value="E_set_Cellulase_N"/>
    <property type="match status" value="1"/>
</dbReference>
<keyword evidence="9" id="KW-1185">Reference proteome</keyword>
<gene>
    <name evidence="8" type="ORF">NG821_04875</name>
</gene>
<feature type="domain" description="Cellulase Ig-like" evidence="7">
    <location>
        <begin position="29"/>
        <end position="106"/>
    </location>
</feature>
<dbReference type="Gene3D" id="2.60.40.10">
    <property type="entry name" value="Immunoglobulins"/>
    <property type="match status" value="1"/>
</dbReference>
<dbReference type="SUPFAM" id="SSF81296">
    <property type="entry name" value="E set domains"/>
    <property type="match status" value="1"/>
</dbReference>
<protein>
    <submittedName>
        <fullName evidence="8">Glycoside hydrolase family 9 protein</fullName>
    </submittedName>
</protein>
<dbReference type="InterPro" id="IPR012341">
    <property type="entry name" value="6hp_glycosidase-like_sf"/>
</dbReference>